<feature type="region of interest" description="Disordered" evidence="5">
    <location>
        <begin position="24"/>
        <end position="62"/>
    </location>
</feature>
<evidence type="ECO:0000313" key="7">
    <source>
        <dbReference type="Proteomes" id="UP000324585"/>
    </source>
</evidence>
<dbReference type="EMBL" id="VRMN01000007">
    <property type="protein sequence ID" value="KAA8493257.1"/>
    <property type="molecule type" value="Genomic_DNA"/>
</dbReference>
<dbReference type="GO" id="GO:0046872">
    <property type="term" value="F:metal ion binding"/>
    <property type="evidence" value="ECO:0007669"/>
    <property type="project" value="UniProtKB-KW"/>
</dbReference>
<protein>
    <submittedName>
        <fullName evidence="6">Manganese-binding lipoprotein MntA</fullName>
    </submittedName>
</protein>
<keyword evidence="6" id="KW-0449">Lipoprotein</keyword>
<evidence type="ECO:0000256" key="4">
    <source>
        <dbReference type="ARBA" id="ARBA00022729"/>
    </source>
</evidence>
<dbReference type="GO" id="GO:0007155">
    <property type="term" value="P:cell adhesion"/>
    <property type="evidence" value="ECO:0007669"/>
    <property type="project" value="InterPro"/>
</dbReference>
<gene>
    <name evidence="6" type="ORF">FVE85_8702</name>
</gene>
<dbReference type="GO" id="GO:0030001">
    <property type="term" value="P:metal ion transport"/>
    <property type="evidence" value="ECO:0007669"/>
    <property type="project" value="InterPro"/>
</dbReference>
<dbReference type="PANTHER" id="PTHR42953">
    <property type="entry name" value="HIGH-AFFINITY ZINC UPTAKE SYSTEM PROTEIN ZNUA-RELATED"/>
    <property type="match status" value="1"/>
</dbReference>
<organism evidence="6 7">
    <name type="scientific">Porphyridium purpureum</name>
    <name type="common">Red alga</name>
    <name type="synonym">Porphyridium cruentum</name>
    <dbReference type="NCBI Taxonomy" id="35688"/>
    <lineage>
        <taxon>Eukaryota</taxon>
        <taxon>Rhodophyta</taxon>
        <taxon>Bangiophyceae</taxon>
        <taxon>Porphyridiales</taxon>
        <taxon>Porphyridiaceae</taxon>
        <taxon>Porphyridium</taxon>
    </lineage>
</organism>
<dbReference type="PRINTS" id="PR00691">
    <property type="entry name" value="ADHESINB"/>
</dbReference>
<keyword evidence="2" id="KW-0813">Transport</keyword>
<dbReference type="AlphaFoldDB" id="A0A5J4YS43"/>
<dbReference type="InterPro" id="IPR006129">
    <property type="entry name" value="AdhesinB"/>
</dbReference>
<comment type="caution">
    <text evidence="6">The sequence shown here is derived from an EMBL/GenBank/DDBJ whole genome shotgun (WGS) entry which is preliminary data.</text>
</comment>
<keyword evidence="7" id="KW-1185">Reference proteome</keyword>
<dbReference type="Proteomes" id="UP000324585">
    <property type="component" value="Unassembled WGS sequence"/>
</dbReference>
<dbReference type="InterPro" id="IPR006127">
    <property type="entry name" value="ZnuA-like"/>
</dbReference>
<dbReference type="SUPFAM" id="SSF53807">
    <property type="entry name" value="Helical backbone' metal receptor"/>
    <property type="match status" value="1"/>
</dbReference>
<keyword evidence="3" id="KW-0479">Metal-binding</keyword>
<dbReference type="InterPro" id="IPR050492">
    <property type="entry name" value="Bact_metal-bind_prot9"/>
</dbReference>
<dbReference type="PANTHER" id="PTHR42953:SF1">
    <property type="entry name" value="METAL-BINDING PROTEIN HI_0362-RELATED"/>
    <property type="match status" value="1"/>
</dbReference>
<accession>A0A5J4YS43</accession>
<evidence type="ECO:0000313" key="6">
    <source>
        <dbReference type="EMBL" id="KAA8493257.1"/>
    </source>
</evidence>
<dbReference type="InterPro" id="IPR006128">
    <property type="entry name" value="Lipoprotein_PsaA-like"/>
</dbReference>
<sequence length="371" mass="39798">MTVDAAAAPAAVVATVGVHRGAGRLSRRRVRLPGRTVAPAGPPGSSGSGRGSGRGDGDGGGGDHRAAWMLLPAFAAAGGDEVAQKKLRIVATTTIIHDLTRQLAAENVELHGLIKPGDDPHVYEPVPADSVLIEKADVILFNGYDLESNVMPLIRSTSSKTRRYPVGECVVPLTAVDSGPNTPDPHVWNDARNAASMVNAIADALVECDPAHTKEYRARAKRISRELHELDAWIKKSIQSIPAPQRLLVTTHDAFQYYGRAYGLHIPGTLLGINTEEQPSARVMLELIQEIRRVKPRAVFFEQTVSPILIRAVAEDAQVKLCDESLYSDSIGPKGSGAETYSEMMAYNTRVIVNALGGKMAPAPLAFANRR</sequence>
<evidence type="ECO:0000256" key="1">
    <source>
        <dbReference type="ARBA" id="ARBA00004196"/>
    </source>
</evidence>
<reference evidence="7" key="1">
    <citation type="journal article" date="2019" name="Nat. Commun.">
        <title>Expansion of phycobilisome linker gene families in mesophilic red algae.</title>
        <authorList>
            <person name="Lee J."/>
            <person name="Kim D."/>
            <person name="Bhattacharya D."/>
            <person name="Yoon H.S."/>
        </authorList>
    </citation>
    <scope>NUCLEOTIDE SEQUENCE [LARGE SCALE GENOMIC DNA]</scope>
    <source>
        <strain evidence="7">CCMP 1328</strain>
    </source>
</reference>
<evidence type="ECO:0000256" key="5">
    <source>
        <dbReference type="SAM" id="MobiDB-lite"/>
    </source>
</evidence>
<name>A0A5J4YS43_PORPP</name>
<evidence type="ECO:0000256" key="3">
    <source>
        <dbReference type="ARBA" id="ARBA00022723"/>
    </source>
</evidence>
<evidence type="ECO:0000256" key="2">
    <source>
        <dbReference type="ARBA" id="ARBA00022448"/>
    </source>
</evidence>
<comment type="subcellular location">
    <subcellularLocation>
        <location evidence="1">Cell envelope</location>
    </subcellularLocation>
</comment>
<dbReference type="PRINTS" id="PR00690">
    <property type="entry name" value="ADHESNFAMILY"/>
</dbReference>
<keyword evidence="4" id="KW-0732">Signal</keyword>
<dbReference type="OrthoDB" id="10266668at2759"/>
<proteinExistence type="predicted"/>
<dbReference type="Gene3D" id="3.40.50.1980">
    <property type="entry name" value="Nitrogenase molybdenum iron protein domain"/>
    <property type="match status" value="2"/>
</dbReference>
<feature type="compositionally biased region" description="Basic and acidic residues" evidence="5">
    <location>
        <begin position="53"/>
        <end position="62"/>
    </location>
</feature>
<dbReference type="Pfam" id="PF01297">
    <property type="entry name" value="ZnuA"/>
    <property type="match status" value="1"/>
</dbReference>